<organism evidence="2 3">
    <name type="scientific">Pedococcus bigeumensis</name>
    <dbReference type="NCBI Taxonomy" id="433644"/>
    <lineage>
        <taxon>Bacteria</taxon>
        <taxon>Bacillati</taxon>
        <taxon>Actinomycetota</taxon>
        <taxon>Actinomycetes</taxon>
        <taxon>Micrococcales</taxon>
        <taxon>Intrasporangiaceae</taxon>
        <taxon>Pedococcus</taxon>
    </lineage>
</organism>
<dbReference type="SUPFAM" id="SSF55729">
    <property type="entry name" value="Acyl-CoA N-acyltransferases (Nat)"/>
    <property type="match status" value="1"/>
</dbReference>
<feature type="domain" description="N-acetyltransferase" evidence="1">
    <location>
        <begin position="58"/>
        <end position="191"/>
    </location>
</feature>
<dbReference type="InterPro" id="IPR000182">
    <property type="entry name" value="GNAT_dom"/>
</dbReference>
<reference evidence="2 3" key="1">
    <citation type="journal article" date="2019" name="Environ. Microbiol.">
        <title>Species interactions and distinct microbial communities in high Arctic permafrost affected cryosols are associated with the CH4 and CO2 gas fluxes.</title>
        <authorList>
            <person name="Altshuler I."/>
            <person name="Hamel J."/>
            <person name="Turney S."/>
            <person name="Magnuson E."/>
            <person name="Levesque R."/>
            <person name="Greer C."/>
            <person name="Whyte L.G."/>
        </authorList>
    </citation>
    <scope>NUCLEOTIDE SEQUENCE [LARGE SCALE GENOMIC DNA]</scope>
    <source>
        <strain evidence="2 3">S9.3A</strain>
    </source>
</reference>
<dbReference type="GO" id="GO:0016747">
    <property type="term" value="F:acyltransferase activity, transferring groups other than amino-acyl groups"/>
    <property type="evidence" value="ECO:0007669"/>
    <property type="project" value="InterPro"/>
</dbReference>
<keyword evidence="2" id="KW-0808">Transferase</keyword>
<evidence type="ECO:0000259" key="1">
    <source>
        <dbReference type="PROSITE" id="PS51186"/>
    </source>
</evidence>
<dbReference type="PROSITE" id="PS51186">
    <property type="entry name" value="GNAT"/>
    <property type="match status" value="1"/>
</dbReference>
<accession>A0A502CPG3</accession>
<dbReference type="Pfam" id="PF13508">
    <property type="entry name" value="Acetyltransf_7"/>
    <property type="match status" value="1"/>
</dbReference>
<evidence type="ECO:0000313" key="2">
    <source>
        <dbReference type="EMBL" id="TPG14009.1"/>
    </source>
</evidence>
<dbReference type="AlphaFoldDB" id="A0A502CPG3"/>
<gene>
    <name evidence="2" type="ORF">EAH86_17520</name>
</gene>
<keyword evidence="3" id="KW-1185">Reference proteome</keyword>
<name>A0A502CPG3_9MICO</name>
<dbReference type="InterPro" id="IPR016181">
    <property type="entry name" value="Acyl_CoA_acyltransferase"/>
</dbReference>
<sequence>MSWPGLVSPEGDWPPEGGPLILTHSGRLAQEVGRFPSPATTGGSMAAMFRRATGSDAVGLRDLEKAANLVALAHVFPPEQHPYPDQLVLDRWREVLADPDVTTLVSEDDEGLTAFAAFDEDTLLHLAVRTNQWASGLARTLMAEVPSTRLWCLAENHRARRFYERLGWRPTGKEEPETFVPFPVRLEYELR</sequence>
<protein>
    <submittedName>
        <fullName evidence="2">GNAT family N-acetyltransferase</fullName>
    </submittedName>
</protein>
<comment type="caution">
    <text evidence="2">The sequence shown here is derived from an EMBL/GenBank/DDBJ whole genome shotgun (WGS) entry which is preliminary data.</text>
</comment>
<dbReference type="OrthoDB" id="9799092at2"/>
<dbReference type="Proteomes" id="UP000317722">
    <property type="component" value="Unassembled WGS sequence"/>
</dbReference>
<dbReference type="EMBL" id="RCZM01000006">
    <property type="protein sequence ID" value="TPG14009.1"/>
    <property type="molecule type" value="Genomic_DNA"/>
</dbReference>
<evidence type="ECO:0000313" key="3">
    <source>
        <dbReference type="Proteomes" id="UP000317722"/>
    </source>
</evidence>
<proteinExistence type="predicted"/>
<dbReference type="Gene3D" id="3.40.630.30">
    <property type="match status" value="1"/>
</dbReference>